<proteinExistence type="predicted"/>
<evidence type="ECO:0000256" key="3">
    <source>
        <dbReference type="ARBA" id="ARBA00022840"/>
    </source>
</evidence>
<dbReference type="InterPro" id="IPR003593">
    <property type="entry name" value="AAA+_ATPase"/>
</dbReference>
<dbReference type="InterPro" id="IPR027417">
    <property type="entry name" value="P-loop_NTPase"/>
</dbReference>
<dbReference type="KEGG" id="arac:E0W69_006880"/>
<keyword evidence="6" id="KW-1185">Reference proteome</keyword>
<dbReference type="SUPFAM" id="SSF52540">
    <property type="entry name" value="P-loop containing nucleoside triphosphate hydrolases"/>
    <property type="match status" value="1"/>
</dbReference>
<dbReference type="PANTHER" id="PTHR42781">
    <property type="entry name" value="SPERMIDINE/PUTRESCINE IMPORT ATP-BINDING PROTEIN POTA"/>
    <property type="match status" value="1"/>
</dbReference>
<evidence type="ECO:0000313" key="5">
    <source>
        <dbReference type="EMBL" id="QES88392.1"/>
    </source>
</evidence>
<dbReference type="InterPro" id="IPR050093">
    <property type="entry name" value="ABC_SmlMolc_Importer"/>
</dbReference>
<dbReference type="GO" id="GO:0016887">
    <property type="term" value="F:ATP hydrolysis activity"/>
    <property type="evidence" value="ECO:0007669"/>
    <property type="project" value="InterPro"/>
</dbReference>
<dbReference type="InterPro" id="IPR003439">
    <property type="entry name" value="ABC_transporter-like_ATP-bd"/>
</dbReference>
<gene>
    <name evidence="5" type="ORF">E0W69_006880</name>
</gene>
<evidence type="ECO:0000256" key="2">
    <source>
        <dbReference type="ARBA" id="ARBA00022741"/>
    </source>
</evidence>
<dbReference type="EMBL" id="CP044016">
    <property type="protein sequence ID" value="QES88392.1"/>
    <property type="molecule type" value="Genomic_DNA"/>
</dbReference>
<dbReference type="PROSITE" id="PS50893">
    <property type="entry name" value="ABC_TRANSPORTER_2"/>
    <property type="match status" value="1"/>
</dbReference>
<organism evidence="5 6">
    <name type="scientific">Rhizosphaericola mali</name>
    <dbReference type="NCBI Taxonomy" id="2545455"/>
    <lineage>
        <taxon>Bacteria</taxon>
        <taxon>Pseudomonadati</taxon>
        <taxon>Bacteroidota</taxon>
        <taxon>Chitinophagia</taxon>
        <taxon>Chitinophagales</taxon>
        <taxon>Chitinophagaceae</taxon>
        <taxon>Rhizosphaericola</taxon>
    </lineage>
</organism>
<keyword evidence="3 5" id="KW-0067">ATP-binding</keyword>
<dbReference type="PROSITE" id="PS00211">
    <property type="entry name" value="ABC_TRANSPORTER_1"/>
    <property type="match status" value="1"/>
</dbReference>
<dbReference type="PANTHER" id="PTHR42781:SF4">
    <property type="entry name" value="SPERMIDINE_PUTRESCINE IMPORT ATP-BINDING PROTEIN POTA"/>
    <property type="match status" value="1"/>
</dbReference>
<dbReference type="GO" id="GO:0005524">
    <property type="term" value="F:ATP binding"/>
    <property type="evidence" value="ECO:0007669"/>
    <property type="project" value="UniProtKB-KW"/>
</dbReference>
<protein>
    <submittedName>
        <fullName evidence="5">ATP-binding cassette domain-containing protein</fullName>
    </submittedName>
</protein>
<name>A0A5P2G3J6_9BACT</name>
<dbReference type="OrthoDB" id="9802264at2"/>
<dbReference type="AlphaFoldDB" id="A0A5P2G3J6"/>
<reference evidence="5 6" key="1">
    <citation type="submission" date="2019-09" db="EMBL/GenBank/DDBJ databases">
        <title>Complete genome sequence of Arachidicoccus sp. B3-10 isolated from apple orchard soil.</title>
        <authorList>
            <person name="Kim H.S."/>
            <person name="Han K.-I."/>
            <person name="Suh M.K."/>
            <person name="Lee K.C."/>
            <person name="Eom M.K."/>
            <person name="Kim J.-S."/>
            <person name="Kang S.W."/>
            <person name="Sin Y."/>
            <person name="Lee J.-S."/>
        </authorList>
    </citation>
    <scope>NUCLEOTIDE SEQUENCE [LARGE SCALE GENOMIC DNA]</scope>
    <source>
        <strain evidence="5 6">B3-10</strain>
    </source>
</reference>
<dbReference type="Proteomes" id="UP000292424">
    <property type="component" value="Chromosome"/>
</dbReference>
<dbReference type="Gene3D" id="3.40.50.300">
    <property type="entry name" value="P-loop containing nucleotide triphosphate hydrolases"/>
    <property type="match status" value="1"/>
</dbReference>
<keyword evidence="2" id="KW-0547">Nucleotide-binding</keyword>
<accession>A0A5P2G3J6</accession>
<keyword evidence="1" id="KW-0813">Transport</keyword>
<dbReference type="SMART" id="SM00382">
    <property type="entry name" value="AAA"/>
    <property type="match status" value="1"/>
</dbReference>
<feature type="domain" description="ABC transporter" evidence="4">
    <location>
        <begin position="4"/>
        <end position="230"/>
    </location>
</feature>
<evidence type="ECO:0000256" key="1">
    <source>
        <dbReference type="ARBA" id="ARBA00022448"/>
    </source>
</evidence>
<dbReference type="Pfam" id="PF00005">
    <property type="entry name" value="ABC_tran"/>
    <property type="match status" value="1"/>
</dbReference>
<evidence type="ECO:0000313" key="6">
    <source>
        <dbReference type="Proteomes" id="UP000292424"/>
    </source>
</evidence>
<evidence type="ECO:0000259" key="4">
    <source>
        <dbReference type="PROSITE" id="PS50893"/>
    </source>
</evidence>
<sequence>MLNIRLNKLLKIQNQNQNLYFELVSPKPEIIGIYGHSGIGKSTILRMISGILAPDNGFVQLNENVIYSSDTNIYLPTTKRKIGFIFQDGALFPHMNVLENIQYGANFHNIEALTNDLQISHLLKKKVYELSGGQKQAVALARALANEPSLLLMDEPLSAVDSEWQVTIIEYIKKYQQQKQIPILYVSHSSDEIKALCTKMVLIKDYKSSSIMNPLEYFQEEIIEKSKLIKAENGNYALLISDKLVQNNNNFKISLIK</sequence>
<dbReference type="InterPro" id="IPR017871">
    <property type="entry name" value="ABC_transporter-like_CS"/>
</dbReference>